<gene>
    <name evidence="1" type="ORF">I6J18_14170</name>
</gene>
<dbReference type="KEGG" id="ppsr:I6J18_14170"/>
<dbReference type="AlphaFoldDB" id="A0A974NJP2"/>
<evidence type="ECO:0000313" key="1">
    <source>
        <dbReference type="EMBL" id="QQS98822.1"/>
    </source>
</evidence>
<sequence>MALHYHCSHCGTKLGTIEAQVLDTEQLGFNKLTQEERMDMIVYDSAGDVQVSAICDDCYELLQKNPELHQNDYIIH</sequence>
<evidence type="ECO:0000313" key="2">
    <source>
        <dbReference type="Proteomes" id="UP000595254"/>
    </source>
</evidence>
<dbReference type="InterPro" id="IPR020115">
    <property type="entry name" value="Fin"/>
</dbReference>
<dbReference type="Proteomes" id="UP000595254">
    <property type="component" value="Chromosome"/>
</dbReference>
<accession>A0A974NJP2</accession>
<reference evidence="1 2" key="1">
    <citation type="submission" date="2021-01" db="EMBL/GenBank/DDBJ databases">
        <title>FDA dAtabase for Regulatory Grade micrObial Sequences (FDA-ARGOS): Supporting development and validation of Infectious Disease Dx tests.</title>
        <authorList>
            <person name="Nelson B."/>
            <person name="Plummer A."/>
            <person name="Tallon L."/>
            <person name="Sadzewicz L."/>
            <person name="Zhao X."/>
            <person name="Boylan J."/>
            <person name="Ott S."/>
            <person name="Bowen H."/>
            <person name="Vavikolanu K."/>
            <person name="Mehta A."/>
            <person name="Aluvathingal J."/>
            <person name="Nadendla S."/>
            <person name="Myers T."/>
            <person name="Yan Y."/>
            <person name="Sichtig H."/>
        </authorList>
    </citation>
    <scope>NUCLEOTIDE SEQUENCE [LARGE SCALE GENOMIC DNA]</scope>
    <source>
        <strain evidence="1 2">FDAARGOS_1161</strain>
    </source>
</reference>
<proteinExistence type="predicted"/>
<dbReference type="RefSeq" id="WP_040374983.1">
    <property type="nucleotide sequence ID" value="NZ_CP068053.1"/>
</dbReference>
<protein>
    <submittedName>
        <fullName evidence="1">Anti-sigma-F factor Fin family protein</fullName>
    </submittedName>
</protein>
<dbReference type="EMBL" id="CP068053">
    <property type="protein sequence ID" value="QQS98822.1"/>
    <property type="molecule type" value="Genomic_DNA"/>
</dbReference>
<organism evidence="1 2">
    <name type="scientific">Peribacillus psychrosaccharolyticus</name>
    <name type="common">Bacillus psychrosaccharolyticus</name>
    <dbReference type="NCBI Taxonomy" id="1407"/>
    <lineage>
        <taxon>Bacteria</taxon>
        <taxon>Bacillati</taxon>
        <taxon>Bacillota</taxon>
        <taxon>Bacilli</taxon>
        <taxon>Bacillales</taxon>
        <taxon>Bacillaceae</taxon>
        <taxon>Peribacillus</taxon>
    </lineage>
</organism>
<dbReference type="GO" id="GO:0010468">
    <property type="term" value="P:regulation of gene expression"/>
    <property type="evidence" value="ECO:0007669"/>
    <property type="project" value="InterPro"/>
</dbReference>
<dbReference type="Pfam" id="PF10955">
    <property type="entry name" value="Fin"/>
    <property type="match status" value="1"/>
</dbReference>
<name>A0A974NJP2_PERPY</name>
<keyword evidence="2" id="KW-1185">Reference proteome</keyword>